<feature type="domain" description="Streptomycin biosynthesis protein StrF" evidence="1">
    <location>
        <begin position="5"/>
        <end position="198"/>
    </location>
</feature>
<comment type="caution">
    <text evidence="2">The sequence shown here is derived from an EMBL/GenBank/DDBJ whole genome shotgun (WGS) entry which is preliminary data.</text>
</comment>
<evidence type="ECO:0000313" key="2">
    <source>
        <dbReference type="EMBL" id="RTZ06493.1"/>
    </source>
</evidence>
<dbReference type="SUPFAM" id="SSF53448">
    <property type="entry name" value="Nucleotide-diphospho-sugar transferases"/>
    <property type="match status" value="1"/>
</dbReference>
<gene>
    <name evidence="2" type="ORF">EKL98_04395</name>
</gene>
<name>A0A432CPJ4_9FLAO</name>
<keyword evidence="3" id="KW-1185">Reference proteome</keyword>
<protein>
    <recommendedName>
        <fullName evidence="1">Streptomycin biosynthesis protein StrF domain-containing protein</fullName>
    </recommendedName>
</protein>
<dbReference type="Pfam" id="PF13712">
    <property type="entry name" value="Glyco_tranf_2_5"/>
    <property type="match status" value="1"/>
</dbReference>
<dbReference type="InterPro" id="IPR059123">
    <property type="entry name" value="StrF_dom"/>
</dbReference>
<organism evidence="2 3">
    <name type="scientific">Flavobacterium bomense</name>
    <dbReference type="NCBI Taxonomy" id="2497483"/>
    <lineage>
        <taxon>Bacteria</taxon>
        <taxon>Pseudomonadati</taxon>
        <taxon>Bacteroidota</taxon>
        <taxon>Flavobacteriia</taxon>
        <taxon>Flavobacteriales</taxon>
        <taxon>Flavobacteriaceae</taxon>
        <taxon>Flavobacterium</taxon>
    </lineage>
</organism>
<evidence type="ECO:0000259" key="1">
    <source>
        <dbReference type="Pfam" id="PF13712"/>
    </source>
</evidence>
<dbReference type="InterPro" id="IPR029044">
    <property type="entry name" value="Nucleotide-diphossugar_trans"/>
</dbReference>
<dbReference type="RefSeq" id="WP_126516607.1">
    <property type="nucleotide sequence ID" value="NZ_RYDJ01000003.1"/>
</dbReference>
<accession>A0A432CPJ4</accession>
<sequence>MISIIICSRTQNISFNLSENIKNTIGCDYELIVIDNSNNKYSIFEAYNLGIEKSRNDYLCFMHDDVLLHTQNWGLLVKNLFDQNEEFGLLGVAGAKSKTKMPSAWWDCPEEDKFLYLKQHLRNGNVEDWDQGFKNKNIEKVVAIDGFFMIARRDKQFRFQESTKGFHCYDLNISFEYIKLGYSIIVVNSIVVEHFSLGKLDKNWYLTSIIMHKIYSNLLPLKVEEGIVCKDFEFKNGTNFIKGLLYYRLKKQAFLLWIQLIILKPITGYHFKFLKQMLK</sequence>
<dbReference type="Proteomes" id="UP000280825">
    <property type="component" value="Unassembled WGS sequence"/>
</dbReference>
<dbReference type="AlphaFoldDB" id="A0A432CPJ4"/>
<reference evidence="2 3" key="1">
    <citation type="submission" date="2018-12" db="EMBL/GenBank/DDBJ databases">
        <title>Flavobacterium sp. nov., isolated from glacier ice.</title>
        <authorList>
            <person name="Liu Q."/>
            <person name="Xin Y.-H."/>
        </authorList>
    </citation>
    <scope>NUCLEOTIDE SEQUENCE [LARGE SCALE GENOMIC DNA]</scope>
    <source>
        <strain evidence="2 3">RB1N8</strain>
    </source>
</reference>
<dbReference type="EMBL" id="RYDJ01000003">
    <property type="protein sequence ID" value="RTZ06493.1"/>
    <property type="molecule type" value="Genomic_DNA"/>
</dbReference>
<proteinExistence type="predicted"/>
<dbReference type="Gene3D" id="3.90.550.10">
    <property type="entry name" value="Spore Coat Polysaccharide Biosynthesis Protein SpsA, Chain A"/>
    <property type="match status" value="1"/>
</dbReference>
<evidence type="ECO:0000313" key="3">
    <source>
        <dbReference type="Proteomes" id="UP000280825"/>
    </source>
</evidence>